<evidence type="ECO:0000259" key="7">
    <source>
        <dbReference type="PROSITE" id="PS50106"/>
    </source>
</evidence>
<evidence type="ECO:0000256" key="2">
    <source>
        <dbReference type="ARBA" id="ARBA00022670"/>
    </source>
</evidence>
<comment type="similarity">
    <text evidence="1">Belongs to the peptidase S1C family.</text>
</comment>
<dbReference type="SMART" id="SM00228">
    <property type="entry name" value="PDZ"/>
    <property type="match status" value="2"/>
</dbReference>
<feature type="domain" description="PDZ" evidence="7">
    <location>
        <begin position="248"/>
        <end position="339"/>
    </location>
</feature>
<accession>A0A381QR68</accession>
<sequence length="447" mass="47210">MVCFCIAVFCLYATPQHAALPAVLSGGEPMPSLAPMLEASTPGVVNIATYASVSVTSPLLQDPFFRRFFNVPERRLRRSQSAGSGVIVDAEGGYIVTNSHVVDRADEINVTLADGRTLPAKLVGIDTQVDLAVLEVKSDRLTALPFADSSVLRVGDFVVAIGNPFGLEQTVTSGIISALGRSGLGIEGYEDFIQTDASINPGNSGGALVNLQGAVVGINTAIIAPGGGNVGIGFAIPSNIVTVIMRELIEHGEVRRGRIGLDVATLNPDLATAFGTGLIEGVVVMDVEPGSAADGAGLRTGDVITHLANRVARKVGDYRSQAAVTMIGDTLELDVVRDNETRRYSVVMTDDVVARVDGDRLDDRLGGAVFNDFRDESDPKDGGGVLVSEVDVNGSAYSYGLEDGDVIVAANRRRIHDVGGLWRAFKADAVLRLRIYRSGRYGELSIR</sequence>
<dbReference type="SUPFAM" id="SSF50494">
    <property type="entry name" value="Trypsin-like serine proteases"/>
    <property type="match status" value="1"/>
</dbReference>
<dbReference type="Pfam" id="PF13365">
    <property type="entry name" value="Trypsin_2"/>
    <property type="match status" value="1"/>
</dbReference>
<evidence type="ECO:0000256" key="5">
    <source>
        <dbReference type="ARBA" id="ARBA00022801"/>
    </source>
</evidence>
<evidence type="ECO:0000313" key="8">
    <source>
        <dbReference type="EMBL" id="SUZ81454.1"/>
    </source>
</evidence>
<dbReference type="AlphaFoldDB" id="A0A381QR68"/>
<reference evidence="8" key="1">
    <citation type="submission" date="2018-05" db="EMBL/GenBank/DDBJ databases">
        <authorList>
            <person name="Lanie J.A."/>
            <person name="Ng W.-L."/>
            <person name="Kazmierczak K.M."/>
            <person name="Andrzejewski T.M."/>
            <person name="Davidsen T.M."/>
            <person name="Wayne K.J."/>
            <person name="Tettelin H."/>
            <person name="Glass J.I."/>
            <person name="Rusch D."/>
            <person name="Podicherti R."/>
            <person name="Tsui H.-C.T."/>
            <person name="Winkler M.E."/>
        </authorList>
    </citation>
    <scope>NUCLEOTIDE SEQUENCE</scope>
</reference>
<dbReference type="InterPro" id="IPR001478">
    <property type="entry name" value="PDZ"/>
</dbReference>
<keyword evidence="2" id="KW-0645">Protease</keyword>
<dbReference type="InterPro" id="IPR036034">
    <property type="entry name" value="PDZ_sf"/>
</dbReference>
<keyword evidence="5" id="KW-0378">Hydrolase</keyword>
<name>A0A381QR68_9ZZZZ</name>
<dbReference type="SUPFAM" id="SSF50156">
    <property type="entry name" value="PDZ domain-like"/>
    <property type="match status" value="2"/>
</dbReference>
<gene>
    <name evidence="8" type="ORF">METZ01_LOCUS34308</name>
</gene>
<proteinExistence type="inferred from homology"/>
<keyword evidence="4" id="KW-0677">Repeat</keyword>
<dbReference type="GO" id="GO:0042597">
    <property type="term" value="C:periplasmic space"/>
    <property type="evidence" value="ECO:0007669"/>
    <property type="project" value="TreeGrafter"/>
</dbReference>
<dbReference type="EMBL" id="UINC01001469">
    <property type="protein sequence ID" value="SUZ81454.1"/>
    <property type="molecule type" value="Genomic_DNA"/>
</dbReference>
<dbReference type="GO" id="GO:0006515">
    <property type="term" value="P:protein quality control for misfolded or incompletely synthesized proteins"/>
    <property type="evidence" value="ECO:0007669"/>
    <property type="project" value="TreeGrafter"/>
</dbReference>
<organism evidence="8">
    <name type="scientific">marine metagenome</name>
    <dbReference type="NCBI Taxonomy" id="408172"/>
    <lineage>
        <taxon>unclassified sequences</taxon>
        <taxon>metagenomes</taxon>
        <taxon>ecological metagenomes</taxon>
    </lineage>
</organism>
<protein>
    <recommendedName>
        <fullName evidence="7">PDZ domain-containing protein</fullName>
    </recommendedName>
</protein>
<keyword evidence="3" id="KW-0732">Signal</keyword>
<dbReference type="PROSITE" id="PS50106">
    <property type="entry name" value="PDZ"/>
    <property type="match status" value="1"/>
</dbReference>
<dbReference type="InterPro" id="IPR011782">
    <property type="entry name" value="Pept_S1C_Do"/>
</dbReference>
<evidence type="ECO:0000256" key="4">
    <source>
        <dbReference type="ARBA" id="ARBA00022737"/>
    </source>
</evidence>
<dbReference type="InterPro" id="IPR001940">
    <property type="entry name" value="Peptidase_S1C"/>
</dbReference>
<evidence type="ECO:0000256" key="3">
    <source>
        <dbReference type="ARBA" id="ARBA00022729"/>
    </source>
</evidence>
<dbReference type="PANTHER" id="PTHR22939">
    <property type="entry name" value="SERINE PROTEASE FAMILY S1C HTRA-RELATED"/>
    <property type="match status" value="1"/>
</dbReference>
<dbReference type="FunFam" id="2.40.10.10:FF:000001">
    <property type="entry name" value="Periplasmic serine protease DegS"/>
    <property type="match status" value="1"/>
</dbReference>
<dbReference type="Gene3D" id="2.30.42.10">
    <property type="match status" value="2"/>
</dbReference>
<dbReference type="NCBIfam" id="TIGR02037">
    <property type="entry name" value="degP_htrA_DO"/>
    <property type="match status" value="1"/>
</dbReference>
<evidence type="ECO:0000256" key="6">
    <source>
        <dbReference type="ARBA" id="ARBA00022825"/>
    </source>
</evidence>
<dbReference type="Gene3D" id="2.40.10.120">
    <property type="match status" value="1"/>
</dbReference>
<dbReference type="PANTHER" id="PTHR22939:SF129">
    <property type="entry name" value="SERINE PROTEASE HTRA2, MITOCHONDRIAL"/>
    <property type="match status" value="1"/>
</dbReference>
<dbReference type="Pfam" id="PF13180">
    <property type="entry name" value="PDZ_2"/>
    <property type="match status" value="1"/>
</dbReference>
<keyword evidence="6" id="KW-0720">Serine protease</keyword>
<dbReference type="GO" id="GO:0004252">
    <property type="term" value="F:serine-type endopeptidase activity"/>
    <property type="evidence" value="ECO:0007669"/>
    <property type="project" value="InterPro"/>
</dbReference>
<dbReference type="InterPro" id="IPR009003">
    <property type="entry name" value="Peptidase_S1_PA"/>
</dbReference>
<dbReference type="PRINTS" id="PR00834">
    <property type="entry name" value="PROTEASES2C"/>
</dbReference>
<evidence type="ECO:0000256" key="1">
    <source>
        <dbReference type="ARBA" id="ARBA00010541"/>
    </source>
</evidence>